<dbReference type="EMBL" id="JNAX01000015">
    <property type="protein sequence ID" value="KGG19791.1"/>
    <property type="molecule type" value="Genomic_DNA"/>
</dbReference>
<dbReference type="PANTHER" id="PTHR42896:SF2">
    <property type="entry name" value="CBBY-LIKE PROTEIN"/>
    <property type="match status" value="1"/>
</dbReference>
<evidence type="ECO:0000313" key="2">
    <source>
        <dbReference type="Proteomes" id="UP000030392"/>
    </source>
</evidence>
<organism evidence="1 2">
    <name type="scientific">Prochlorococcus marinus str. PAC1</name>
    <dbReference type="NCBI Taxonomy" id="59924"/>
    <lineage>
        <taxon>Bacteria</taxon>
        <taxon>Bacillati</taxon>
        <taxon>Cyanobacteriota</taxon>
        <taxon>Cyanophyceae</taxon>
        <taxon>Synechococcales</taxon>
        <taxon>Prochlorococcaceae</taxon>
        <taxon>Prochlorococcus</taxon>
    </lineage>
</organism>
<dbReference type="Proteomes" id="UP000030392">
    <property type="component" value="Unassembled WGS sequence"/>
</dbReference>
<comment type="caution">
    <text evidence="1">The sequence shown here is derived from an EMBL/GenBank/DDBJ whole genome shotgun (WGS) entry which is preliminary data.</text>
</comment>
<dbReference type="InterPro" id="IPR041492">
    <property type="entry name" value="HAD_2"/>
</dbReference>
<dbReference type="RefSeq" id="WP_036907662.1">
    <property type="nucleotide sequence ID" value="NZ_CP138967.1"/>
</dbReference>
<dbReference type="PANTHER" id="PTHR42896">
    <property type="entry name" value="XYLULOSE-1,5-BISPHOSPHATE (XUBP) PHOSPHATASE"/>
    <property type="match status" value="1"/>
</dbReference>
<protein>
    <submittedName>
        <fullName evidence="1">Uncharacterized protein</fullName>
    </submittedName>
</protein>
<dbReference type="InterPro" id="IPR044999">
    <property type="entry name" value="CbbY-like"/>
</dbReference>
<dbReference type="AlphaFoldDB" id="A0A0A2C0A3"/>
<dbReference type="Gene3D" id="3.40.50.1000">
    <property type="entry name" value="HAD superfamily/HAD-like"/>
    <property type="match status" value="1"/>
</dbReference>
<accession>A0A0A2C0A3</accession>
<proteinExistence type="predicted"/>
<dbReference type="Gene3D" id="1.10.150.240">
    <property type="entry name" value="Putative phosphatase, domain 2"/>
    <property type="match status" value="1"/>
</dbReference>
<dbReference type="InterPro" id="IPR036412">
    <property type="entry name" value="HAD-like_sf"/>
</dbReference>
<dbReference type="InterPro" id="IPR023198">
    <property type="entry name" value="PGP-like_dom2"/>
</dbReference>
<reference evidence="2" key="1">
    <citation type="journal article" date="2014" name="Sci. Data">
        <title>Genomes of diverse isolates of the marine cyanobacterium Prochlorococcus.</title>
        <authorList>
            <person name="Biller S."/>
            <person name="Berube P."/>
            <person name="Thompson J."/>
            <person name="Kelly L."/>
            <person name="Roggensack S."/>
            <person name="Awad L."/>
            <person name="Roache-Johnson K."/>
            <person name="Ding H."/>
            <person name="Giovannoni S.J."/>
            <person name="Moore L.R."/>
            <person name="Chisholm S.W."/>
        </authorList>
    </citation>
    <scope>NUCLEOTIDE SEQUENCE [LARGE SCALE GENOMIC DNA]</scope>
    <source>
        <strain evidence="2">PAC1</strain>
    </source>
</reference>
<dbReference type="Pfam" id="PF13419">
    <property type="entry name" value="HAD_2"/>
    <property type="match status" value="1"/>
</dbReference>
<name>A0A0A2C0A3_PROMR</name>
<sequence>MHKLKAVFWDVDGTIADTELCGHRVAFNLAFKDFDLDWNWNESQYLDLLKISGGFNRIIHYRNKIDSDITESKCSEIQARKRFHYKKLIQSGKIKVREGVLRLINELHNSDIEQFIVTTSGKDSLEPFLKTSLSSHLNYFSGIITYEDVSRHKPFPDAYKLALKLSKQSQFNCIAIEDSKIGVESAKAANLNCLLILPPWNSSKQNISKKANACLNSLGNFDNPSSLIYGKKLISNHVDFDYLTNIIN</sequence>
<evidence type="ECO:0000313" key="1">
    <source>
        <dbReference type="EMBL" id="KGG19791.1"/>
    </source>
</evidence>
<dbReference type="InterPro" id="IPR023214">
    <property type="entry name" value="HAD_sf"/>
</dbReference>
<dbReference type="SFLD" id="SFLDG01129">
    <property type="entry name" value="C1.5:_HAD__Beta-PGM__Phosphata"/>
    <property type="match status" value="1"/>
</dbReference>
<dbReference type="InterPro" id="IPR006439">
    <property type="entry name" value="HAD-SF_hydro_IA"/>
</dbReference>
<gene>
    <name evidence="1" type="ORF">EV03_2179</name>
</gene>
<dbReference type="GO" id="GO:0016787">
    <property type="term" value="F:hydrolase activity"/>
    <property type="evidence" value="ECO:0007669"/>
    <property type="project" value="InterPro"/>
</dbReference>
<dbReference type="NCBIfam" id="TIGR01509">
    <property type="entry name" value="HAD-SF-IA-v3"/>
    <property type="match status" value="1"/>
</dbReference>
<dbReference type="SFLD" id="SFLDS00003">
    <property type="entry name" value="Haloacid_Dehalogenase"/>
    <property type="match status" value="1"/>
</dbReference>
<dbReference type="SUPFAM" id="SSF56784">
    <property type="entry name" value="HAD-like"/>
    <property type="match status" value="1"/>
</dbReference>